<comment type="subcellular location">
    <subcellularLocation>
        <location evidence="1 7">Cell membrane</location>
        <topology evidence="1 7">Multi-pass membrane protein</topology>
    </subcellularLocation>
</comment>
<keyword evidence="2 7" id="KW-0813">Transport</keyword>
<dbReference type="RefSeq" id="WP_395807345.1">
    <property type="nucleotide sequence ID" value="NZ_CP043494.1"/>
</dbReference>
<dbReference type="SUPFAM" id="SSF161098">
    <property type="entry name" value="MetI-like"/>
    <property type="match status" value="1"/>
</dbReference>
<keyword evidence="6 7" id="KW-0472">Membrane</keyword>
<feature type="transmembrane region" description="Helical" evidence="7">
    <location>
        <begin position="232"/>
        <end position="254"/>
    </location>
</feature>
<feature type="transmembrane region" description="Helical" evidence="7">
    <location>
        <begin position="290"/>
        <end position="314"/>
    </location>
</feature>
<feature type="region of interest" description="Disordered" evidence="8">
    <location>
        <begin position="1"/>
        <end position="22"/>
    </location>
</feature>
<dbReference type="PANTHER" id="PTHR43005:SF2">
    <property type="entry name" value="INTEGRAL MEMBRANE SUGAR TRANSPORT PROTEIN"/>
    <property type="match status" value="1"/>
</dbReference>
<evidence type="ECO:0000259" key="9">
    <source>
        <dbReference type="PROSITE" id="PS50928"/>
    </source>
</evidence>
<keyword evidence="3" id="KW-1003">Cell membrane</keyword>
<protein>
    <submittedName>
        <fullName evidence="10">Sugar ABC transporter permease</fullName>
    </submittedName>
</protein>
<name>A0ABY9X210_9BACT</name>
<accession>A0ABY9X210</accession>
<organism evidence="10 11">
    <name type="scientific">Archangium minus</name>
    <dbReference type="NCBI Taxonomy" id="83450"/>
    <lineage>
        <taxon>Bacteria</taxon>
        <taxon>Pseudomonadati</taxon>
        <taxon>Myxococcota</taxon>
        <taxon>Myxococcia</taxon>
        <taxon>Myxococcales</taxon>
        <taxon>Cystobacterineae</taxon>
        <taxon>Archangiaceae</taxon>
        <taxon>Archangium</taxon>
    </lineage>
</organism>
<dbReference type="InterPro" id="IPR035906">
    <property type="entry name" value="MetI-like_sf"/>
</dbReference>
<dbReference type="EMBL" id="CP043494">
    <property type="protein sequence ID" value="WNG49442.1"/>
    <property type="molecule type" value="Genomic_DNA"/>
</dbReference>
<dbReference type="Gene3D" id="1.10.3720.10">
    <property type="entry name" value="MetI-like"/>
    <property type="match status" value="1"/>
</dbReference>
<evidence type="ECO:0000256" key="4">
    <source>
        <dbReference type="ARBA" id="ARBA00022692"/>
    </source>
</evidence>
<dbReference type="PANTHER" id="PTHR43005">
    <property type="entry name" value="BLR7065 PROTEIN"/>
    <property type="match status" value="1"/>
</dbReference>
<keyword evidence="11" id="KW-1185">Reference proteome</keyword>
<evidence type="ECO:0000313" key="11">
    <source>
        <dbReference type="Proteomes" id="UP001611383"/>
    </source>
</evidence>
<keyword evidence="5 7" id="KW-1133">Transmembrane helix</keyword>
<feature type="transmembrane region" description="Helical" evidence="7">
    <location>
        <begin position="103"/>
        <end position="124"/>
    </location>
</feature>
<evidence type="ECO:0000256" key="2">
    <source>
        <dbReference type="ARBA" id="ARBA00022448"/>
    </source>
</evidence>
<proteinExistence type="inferred from homology"/>
<dbReference type="Proteomes" id="UP001611383">
    <property type="component" value="Chromosome"/>
</dbReference>
<evidence type="ECO:0000256" key="5">
    <source>
        <dbReference type="ARBA" id="ARBA00022989"/>
    </source>
</evidence>
<evidence type="ECO:0000256" key="7">
    <source>
        <dbReference type="RuleBase" id="RU363032"/>
    </source>
</evidence>
<feature type="domain" description="ABC transmembrane type-1" evidence="9">
    <location>
        <begin position="99"/>
        <end position="311"/>
    </location>
</feature>
<dbReference type="Pfam" id="PF00528">
    <property type="entry name" value="BPD_transp_1"/>
    <property type="match status" value="1"/>
</dbReference>
<feature type="transmembrane region" description="Helical" evidence="7">
    <location>
        <begin position="160"/>
        <end position="180"/>
    </location>
</feature>
<evidence type="ECO:0000256" key="8">
    <source>
        <dbReference type="SAM" id="MobiDB-lite"/>
    </source>
</evidence>
<evidence type="ECO:0000313" key="10">
    <source>
        <dbReference type="EMBL" id="WNG49442.1"/>
    </source>
</evidence>
<sequence length="323" mass="35531">MSATGVPVTPASSTGAESIKKEVPPPARSSLLERQRVRSAWLFLLPTLVVLAGVAGWPLLRTFWFAFTDANLSDLEAAQYVGVDNFILVMEDPTWWRSVWNTFRFTGISVALETVLGMIIALTLNTRFPGRGIMRAAVLVPWAIPTVVSARMWGWMFHDVYGVINAMLLSVGLISQPMAWTADPSLSMAAIIAVDVWKTTPFMALLLLAALQMLPEEIYEAAKLDGANRVRVFFQITLPLIRGPMLVAIIFRVLDALRVFDLFYVLTTNSSESMSMAVYARQQMFEFQDLGLGAAAASLLFAVIALFTVAYLSLARVTAEEAA</sequence>
<gene>
    <name evidence="10" type="ORF">F0U60_38975</name>
</gene>
<comment type="similarity">
    <text evidence="7">Belongs to the binding-protein-dependent transport system permease family.</text>
</comment>
<dbReference type="InterPro" id="IPR000515">
    <property type="entry name" value="MetI-like"/>
</dbReference>
<evidence type="ECO:0000256" key="3">
    <source>
        <dbReference type="ARBA" id="ARBA00022475"/>
    </source>
</evidence>
<keyword evidence="4 7" id="KW-0812">Transmembrane</keyword>
<dbReference type="PROSITE" id="PS50928">
    <property type="entry name" value="ABC_TM1"/>
    <property type="match status" value="1"/>
</dbReference>
<evidence type="ECO:0000256" key="1">
    <source>
        <dbReference type="ARBA" id="ARBA00004651"/>
    </source>
</evidence>
<feature type="transmembrane region" description="Helical" evidence="7">
    <location>
        <begin position="192"/>
        <end position="212"/>
    </location>
</feature>
<reference evidence="10 11" key="1">
    <citation type="submission" date="2019-08" db="EMBL/GenBank/DDBJ databases">
        <title>Archangium and Cystobacter genomes.</title>
        <authorList>
            <person name="Chen I.-C.K."/>
            <person name="Wielgoss S."/>
        </authorList>
    </citation>
    <scope>NUCLEOTIDE SEQUENCE [LARGE SCALE GENOMIC DNA]</scope>
    <source>
        <strain evidence="10 11">Cbm 6</strain>
    </source>
</reference>
<dbReference type="CDD" id="cd06261">
    <property type="entry name" value="TM_PBP2"/>
    <property type="match status" value="1"/>
</dbReference>
<evidence type="ECO:0000256" key="6">
    <source>
        <dbReference type="ARBA" id="ARBA00023136"/>
    </source>
</evidence>
<feature type="transmembrane region" description="Helical" evidence="7">
    <location>
        <begin position="40"/>
        <end position="60"/>
    </location>
</feature>